<dbReference type="EMBL" id="CAXDID020000660">
    <property type="protein sequence ID" value="CAL6108976.1"/>
    <property type="molecule type" value="Genomic_DNA"/>
</dbReference>
<dbReference type="EMBL" id="CATOUU010000965">
    <property type="protein sequence ID" value="CAI9963141.1"/>
    <property type="molecule type" value="Genomic_DNA"/>
</dbReference>
<protein>
    <submittedName>
        <fullName evidence="3">Hypothetical_protein</fullName>
    </submittedName>
</protein>
<comment type="caution">
    <text evidence="1">The sequence shown here is derived from an EMBL/GenBank/DDBJ whole genome shotgun (WGS) entry which is preliminary data.</text>
</comment>
<name>A0AA86R0C1_9EUKA</name>
<dbReference type="Proteomes" id="UP001642409">
    <property type="component" value="Unassembled WGS sequence"/>
</dbReference>
<dbReference type="EMBL" id="CATOUU010000965">
    <property type="protein sequence ID" value="CAI9963139.1"/>
    <property type="molecule type" value="Genomic_DNA"/>
</dbReference>
<reference evidence="3 5" key="2">
    <citation type="submission" date="2024-07" db="EMBL/GenBank/DDBJ databases">
        <authorList>
            <person name="Akdeniz Z."/>
        </authorList>
    </citation>
    <scope>NUCLEOTIDE SEQUENCE [LARGE SCALE GENOMIC DNA]</scope>
</reference>
<gene>
    <name evidence="1" type="ORF">HINF_LOCUS50784</name>
    <name evidence="2" type="ORF">HINF_LOCUS50786</name>
    <name evidence="3" type="ORF">HINF_LOCUS75224</name>
    <name evidence="4" type="ORF">HINF_LOCUS75226</name>
</gene>
<evidence type="ECO:0000313" key="2">
    <source>
        <dbReference type="EMBL" id="CAI9963141.1"/>
    </source>
</evidence>
<organism evidence="1">
    <name type="scientific">Hexamita inflata</name>
    <dbReference type="NCBI Taxonomy" id="28002"/>
    <lineage>
        <taxon>Eukaryota</taxon>
        <taxon>Metamonada</taxon>
        <taxon>Diplomonadida</taxon>
        <taxon>Hexamitidae</taxon>
        <taxon>Hexamitinae</taxon>
        <taxon>Hexamita</taxon>
    </lineage>
</organism>
<keyword evidence="5" id="KW-1185">Reference proteome</keyword>
<evidence type="ECO:0000313" key="5">
    <source>
        <dbReference type="Proteomes" id="UP001642409"/>
    </source>
</evidence>
<reference evidence="1" key="1">
    <citation type="submission" date="2023-06" db="EMBL/GenBank/DDBJ databases">
        <authorList>
            <person name="Kurt Z."/>
        </authorList>
    </citation>
    <scope>NUCLEOTIDE SEQUENCE</scope>
</reference>
<accession>A0AA86R0C1</accession>
<evidence type="ECO:0000313" key="1">
    <source>
        <dbReference type="EMBL" id="CAI9963139.1"/>
    </source>
</evidence>
<sequence>MLSNGWTYITCIWNFTSFDKVISINFSQMIQKDQYNNISQPKIFVYNSACVGTYSVSGEKQQQMYQLWRYSNLYCLMQAYSQYLTQKQNIHELYILENHYS</sequence>
<dbReference type="AlphaFoldDB" id="A0AA86R0C1"/>
<dbReference type="EMBL" id="CAXDID020000660">
    <property type="protein sequence ID" value="CAL6108980.1"/>
    <property type="molecule type" value="Genomic_DNA"/>
</dbReference>
<evidence type="ECO:0000313" key="4">
    <source>
        <dbReference type="EMBL" id="CAL6108980.1"/>
    </source>
</evidence>
<proteinExistence type="predicted"/>
<evidence type="ECO:0000313" key="3">
    <source>
        <dbReference type="EMBL" id="CAL6108976.1"/>
    </source>
</evidence>